<dbReference type="EMBL" id="OAOQ01000002">
    <property type="protein sequence ID" value="SNX68832.1"/>
    <property type="molecule type" value="Genomic_DNA"/>
</dbReference>
<name>A0A285CMR0_9RHOB</name>
<dbReference type="AlphaFoldDB" id="A0A285CMR0"/>
<reference evidence="2" key="1">
    <citation type="submission" date="2017-08" db="EMBL/GenBank/DDBJ databases">
        <authorList>
            <person name="Varghese N."/>
            <person name="Submissions S."/>
        </authorList>
    </citation>
    <scope>NUCLEOTIDE SEQUENCE [LARGE SCALE GENOMIC DNA]</scope>
    <source>
        <strain evidence="2">JA234</strain>
    </source>
</reference>
<gene>
    <name evidence="1" type="ORF">SAMN05878503_102303</name>
</gene>
<keyword evidence="2" id="KW-1185">Reference proteome</keyword>
<proteinExistence type="predicted"/>
<accession>A0A285CMR0</accession>
<organism evidence="1 2">
    <name type="scientific">Cereibacter ovatus</name>
    <dbReference type="NCBI Taxonomy" id="439529"/>
    <lineage>
        <taxon>Bacteria</taxon>
        <taxon>Pseudomonadati</taxon>
        <taxon>Pseudomonadota</taxon>
        <taxon>Alphaproteobacteria</taxon>
        <taxon>Rhodobacterales</taxon>
        <taxon>Paracoccaceae</taxon>
        <taxon>Cereibacter</taxon>
    </lineage>
</organism>
<sequence>MTPWGKMHRDFLRQHDLVQVQRVLLSPGMPRTPLSLTES</sequence>
<dbReference type="Proteomes" id="UP000219467">
    <property type="component" value="Unassembled WGS sequence"/>
</dbReference>
<protein>
    <submittedName>
        <fullName evidence="1">Uncharacterized protein</fullName>
    </submittedName>
</protein>
<evidence type="ECO:0000313" key="2">
    <source>
        <dbReference type="Proteomes" id="UP000219467"/>
    </source>
</evidence>
<evidence type="ECO:0000313" key="1">
    <source>
        <dbReference type="EMBL" id="SNX68832.1"/>
    </source>
</evidence>